<evidence type="ECO:0000313" key="10">
    <source>
        <dbReference type="Proteomes" id="UP000324705"/>
    </source>
</evidence>
<evidence type="ECO:0000259" key="8">
    <source>
        <dbReference type="PROSITE" id="PS50235"/>
    </source>
</evidence>
<evidence type="ECO:0000256" key="7">
    <source>
        <dbReference type="ARBA" id="ARBA00022807"/>
    </source>
</evidence>
<dbReference type="EC" id="3.4.19.12" evidence="3"/>
<dbReference type="GO" id="GO:0006508">
    <property type="term" value="P:proteolysis"/>
    <property type="evidence" value="ECO:0007669"/>
    <property type="project" value="UniProtKB-KW"/>
</dbReference>
<name>A0A9R0QCS3_TRITD</name>
<dbReference type="PANTHER" id="PTHR24006">
    <property type="entry name" value="UBIQUITIN CARBOXYL-TERMINAL HYDROLASE"/>
    <property type="match status" value="1"/>
</dbReference>
<keyword evidence="4" id="KW-0645">Protease</keyword>
<evidence type="ECO:0000256" key="4">
    <source>
        <dbReference type="ARBA" id="ARBA00022670"/>
    </source>
</evidence>
<keyword evidence="5" id="KW-0833">Ubl conjugation pathway</keyword>
<comment type="catalytic activity">
    <reaction evidence="1">
        <text>Thiol-dependent hydrolysis of ester, thioester, amide, peptide and isopeptide bonds formed by the C-terminal Gly of ubiquitin (a 76-residue protein attached to proteins as an intracellular targeting signal).</text>
        <dbReference type="EC" id="3.4.19.12"/>
    </reaction>
</comment>
<dbReference type="Gene3D" id="3.90.70.10">
    <property type="entry name" value="Cysteine proteinases"/>
    <property type="match status" value="1"/>
</dbReference>
<gene>
    <name evidence="9" type="ORF">TRITD_1Av1G192620</name>
</gene>
<dbReference type="Proteomes" id="UP000324705">
    <property type="component" value="Chromosome 1A"/>
</dbReference>
<dbReference type="SUPFAM" id="SSF54001">
    <property type="entry name" value="Cysteine proteinases"/>
    <property type="match status" value="1"/>
</dbReference>
<dbReference type="InterPro" id="IPR050164">
    <property type="entry name" value="Peptidase_C19"/>
</dbReference>
<dbReference type="PANTHER" id="PTHR24006:SF758">
    <property type="entry name" value="UBIQUITIN CARBOXYL-TERMINAL HYDROLASE 36"/>
    <property type="match status" value="1"/>
</dbReference>
<proteinExistence type="inferred from homology"/>
<dbReference type="InterPro" id="IPR001394">
    <property type="entry name" value="Peptidase_C19_UCH"/>
</dbReference>
<organism evidence="9 10">
    <name type="scientific">Triticum turgidum subsp. durum</name>
    <name type="common">Durum wheat</name>
    <name type="synonym">Triticum durum</name>
    <dbReference type="NCBI Taxonomy" id="4567"/>
    <lineage>
        <taxon>Eukaryota</taxon>
        <taxon>Viridiplantae</taxon>
        <taxon>Streptophyta</taxon>
        <taxon>Embryophyta</taxon>
        <taxon>Tracheophyta</taxon>
        <taxon>Spermatophyta</taxon>
        <taxon>Magnoliopsida</taxon>
        <taxon>Liliopsida</taxon>
        <taxon>Poales</taxon>
        <taxon>Poaceae</taxon>
        <taxon>BOP clade</taxon>
        <taxon>Pooideae</taxon>
        <taxon>Triticodae</taxon>
        <taxon>Triticeae</taxon>
        <taxon>Triticinae</taxon>
        <taxon>Triticum</taxon>
    </lineage>
</organism>
<dbReference type="Gramene" id="TRITD1Av1G192620.2">
    <property type="protein sequence ID" value="TRITD1Av1G192620.2"/>
    <property type="gene ID" value="TRITD1Av1G192620"/>
</dbReference>
<keyword evidence="6" id="KW-0378">Hydrolase</keyword>
<evidence type="ECO:0000256" key="5">
    <source>
        <dbReference type="ARBA" id="ARBA00022786"/>
    </source>
</evidence>
<dbReference type="InterPro" id="IPR038765">
    <property type="entry name" value="Papain-like_cys_pep_sf"/>
</dbReference>
<evidence type="ECO:0000256" key="6">
    <source>
        <dbReference type="ARBA" id="ARBA00022801"/>
    </source>
</evidence>
<keyword evidence="10" id="KW-1185">Reference proteome</keyword>
<evidence type="ECO:0000313" key="9">
    <source>
        <dbReference type="EMBL" id="VAH09117.1"/>
    </source>
</evidence>
<dbReference type="InterPro" id="IPR028889">
    <property type="entry name" value="USP"/>
</dbReference>
<evidence type="ECO:0000256" key="2">
    <source>
        <dbReference type="ARBA" id="ARBA00009085"/>
    </source>
</evidence>
<dbReference type="GO" id="GO:0004843">
    <property type="term" value="F:cysteine-type deubiquitinase activity"/>
    <property type="evidence" value="ECO:0007669"/>
    <property type="project" value="UniProtKB-EC"/>
</dbReference>
<dbReference type="EMBL" id="LT934111">
    <property type="protein sequence ID" value="VAH09117.1"/>
    <property type="molecule type" value="Genomic_DNA"/>
</dbReference>
<feature type="domain" description="USP" evidence="8">
    <location>
        <begin position="28"/>
        <end position="349"/>
    </location>
</feature>
<reference evidence="9 10" key="1">
    <citation type="submission" date="2017-09" db="EMBL/GenBank/DDBJ databases">
        <authorList>
            <consortium name="International Durum Wheat Genome Sequencing Consortium (IDWGSC)"/>
            <person name="Milanesi L."/>
        </authorList>
    </citation>
    <scope>NUCLEOTIDE SEQUENCE [LARGE SCALE GENOMIC DNA]</scope>
    <source>
        <strain evidence="10">cv. Svevo</strain>
    </source>
</reference>
<dbReference type="Pfam" id="PF00443">
    <property type="entry name" value="UCH"/>
    <property type="match status" value="1"/>
</dbReference>
<dbReference type="GO" id="GO:0005634">
    <property type="term" value="C:nucleus"/>
    <property type="evidence" value="ECO:0007669"/>
    <property type="project" value="TreeGrafter"/>
</dbReference>
<evidence type="ECO:0000256" key="1">
    <source>
        <dbReference type="ARBA" id="ARBA00000707"/>
    </source>
</evidence>
<dbReference type="FunFam" id="3.90.70.10:FF:000118">
    <property type="entry name" value="Ubiquitin carboxyl-terminal hydrolase 25"/>
    <property type="match status" value="1"/>
</dbReference>
<dbReference type="PROSITE" id="PS50235">
    <property type="entry name" value="USP_3"/>
    <property type="match status" value="1"/>
</dbReference>
<evidence type="ECO:0000256" key="3">
    <source>
        <dbReference type="ARBA" id="ARBA00012759"/>
    </source>
</evidence>
<dbReference type="CDD" id="cd02661">
    <property type="entry name" value="Peptidase_C19E"/>
    <property type="match status" value="1"/>
</dbReference>
<keyword evidence="7" id="KW-0788">Thiol protease</keyword>
<dbReference type="AlphaFoldDB" id="A0A9R0QCS3"/>
<comment type="similarity">
    <text evidence="2">Belongs to the peptidase C19 family.</text>
</comment>
<sequence>MRSDEVWAAAAAVLRGEEEEEEEVVQLPRLKNLGNTCYLNSVLQCLASTPPLASFCLASRHSNLCKKVFPNRDKECAFCVLERQIVRQLRAEAGALDSPGKVLRSLPLFAEHFRWGRQEDAHEFLRYVIDACHTACLRIRKRLPVATANGDCGPEEGRGQGSCMVMRETFGGALLSQVKCLVCKGESNKTDEIMDLSLDLLGTSSVGDALTCFFKPEVLEGANKYSCERCKKLTSARKQMFILKAPKVLVIQLKRFDGIHGGKINRNIEFKEGLVLSDFMYDKNQDPQPVYNLFGSIVHSGFSQDSGHYYAYVKDATGRWYCCNDSQVSLSRSQDVLTEKVYILFYILSSKTQTNSTNGYSSSAVKSSNTNGNGISSAACSEPLKIPLVKQNGSCSTKGIVPLPLKNGKIAPGLQFKPIHLKNTGTEKVASNGKPHPVLRKPEVNEATALVESNGCGPAKSAEPSEGYANGSISCDKLDADSQRMLQGTDGNGHPVHFVGLQETSGAKATCAENPPEQPSSVVTSTLDKSICSSEKGPKSSVLHPEVSADSVKAVVASAKDSACLKHHLEEGKFKEMLAESASSELRSSGWADDVCNFMRSAKRQCIQNTGMSQDSEAIRKQLISDSGRVFRSKIPELLREDLIQSLRSYFEDKF</sequence>
<accession>A0A9R0QCS3</accession>
<dbReference type="GO" id="GO:0016579">
    <property type="term" value="P:protein deubiquitination"/>
    <property type="evidence" value="ECO:0007669"/>
    <property type="project" value="InterPro"/>
</dbReference>
<dbReference type="GO" id="GO:0005829">
    <property type="term" value="C:cytosol"/>
    <property type="evidence" value="ECO:0007669"/>
    <property type="project" value="TreeGrafter"/>
</dbReference>
<protein>
    <recommendedName>
        <fullName evidence="3">ubiquitinyl hydrolase 1</fullName>
        <ecNumber evidence="3">3.4.19.12</ecNumber>
    </recommendedName>
</protein>